<dbReference type="SUPFAM" id="SSF48334">
    <property type="entry name" value="DNA repair protein MutS, domain III"/>
    <property type="match status" value="1"/>
</dbReference>
<evidence type="ECO:0000313" key="7">
    <source>
        <dbReference type="EMBL" id="PXF44676.1"/>
    </source>
</evidence>
<dbReference type="PANTHER" id="PTHR11361">
    <property type="entry name" value="DNA MISMATCH REPAIR PROTEIN MUTS FAMILY MEMBER"/>
    <property type="match status" value="1"/>
</dbReference>
<dbReference type="PROSITE" id="PS00486">
    <property type="entry name" value="DNA_MISMATCH_REPAIR_2"/>
    <property type="match status" value="1"/>
</dbReference>
<dbReference type="InterPro" id="IPR027417">
    <property type="entry name" value="P-loop_NTPase"/>
</dbReference>
<keyword evidence="8" id="KW-1185">Reference proteome</keyword>
<feature type="compositionally biased region" description="Polar residues" evidence="5">
    <location>
        <begin position="15"/>
        <end position="32"/>
    </location>
</feature>
<dbReference type="OrthoDB" id="29596at2759"/>
<feature type="region of interest" description="Disordered" evidence="5">
    <location>
        <begin position="120"/>
        <end position="147"/>
    </location>
</feature>
<evidence type="ECO:0000259" key="6">
    <source>
        <dbReference type="PROSITE" id="PS00486"/>
    </source>
</evidence>
<dbReference type="STRING" id="448386.A0A2V3IRD3"/>
<dbReference type="Pfam" id="PF05192">
    <property type="entry name" value="MutS_III"/>
    <property type="match status" value="1"/>
</dbReference>
<dbReference type="GO" id="GO:0005634">
    <property type="term" value="C:nucleus"/>
    <property type="evidence" value="ECO:0007669"/>
    <property type="project" value="TreeGrafter"/>
</dbReference>
<keyword evidence="3" id="KW-0067">ATP-binding</keyword>
<evidence type="ECO:0000256" key="5">
    <source>
        <dbReference type="SAM" id="MobiDB-lite"/>
    </source>
</evidence>
<protein>
    <submittedName>
        <fullName evidence="7">DNA mismatch repair protein MSH5</fullName>
    </submittedName>
</protein>
<sequence>MAKVLRGGKWGPAPSRSNSYSQARSNQRTISETARDSYPDNKIESILSFVEGRKELGVALYESSTNMMFISKVPCFENYSDVSRIVALYERCFVVLPNSYQTNDRLLAALRSSAVLQTPSIPQDSSGVDPRPSTGTSASSTDFRPENSISFLPNSDFSLKKSRELCPLLSILDMPTNLSSEARMQYLSHIVEGDNLIIRAIGGLLAFILQQGVLGILQHKSDDICINAISPKNFCNLMRISPATQRSLNIFSYEAHPLGRGGLSAKEGLSLFGILKSHVKTGAARHLLRSWLLHPLTDVPKIRERQFLVRTLKDNGKRTFLITIRDALRGVKNVSGLLARLRRCTTDINDWKALHSSATAFIVIIEALRAAVRQNSNLLESSLVSRVLGVSESQIRDTARWIESVVDFEESKETGRLIVSAGFSSHIDDLKRTYSGLDELLRTIGIEELSKMTEGDGSIRFKSCNFKYIPNIGFLIAISTMECEEIGLDRLEEHGLEFVFRPDDTSYHFKNKRCLELDEEIGDIYGNIVELESQAFSYLGGKILEYSSTLLQMDMIVKELDCLQGFAVAANEYSWTIPDILDDSLGIEIEEGRHPLMELNVSTFVPNSTRMKFGDVHILSGPNYSGKSVYLTQTALIVVLTQIGSCVPAKKARMAVFDSISGCISSFESIAEGQSHFFSDASQVAAILTRSNGRTLNILDEFGKGTADLDGMALLAGVIRKLVQERSQMPITVCVTHCFEILKEPFLPLSNPRIGLFSMEVQIGPLSTSTEVEPKVARRQISGKPKAFLRSRGSARLTPKLNSRTEGDSAIDDARSIVRTYRVLPGSICDESRALQCALEAGVPKFLLKRAAQVYEAISKTETIPKHVGSQDVSLRTRKLADSVRSFLKTEFHELP</sequence>
<gene>
    <name evidence="7" type="ORF">BWQ96_05533</name>
</gene>
<feature type="compositionally biased region" description="Polar residues" evidence="5">
    <location>
        <begin position="133"/>
        <end position="147"/>
    </location>
</feature>
<dbReference type="GO" id="GO:0030983">
    <property type="term" value="F:mismatched DNA binding"/>
    <property type="evidence" value="ECO:0007669"/>
    <property type="project" value="InterPro"/>
</dbReference>
<accession>A0A2V3IRD3</accession>
<dbReference type="InterPro" id="IPR007696">
    <property type="entry name" value="DNA_mismatch_repair_MutS_core"/>
</dbReference>
<dbReference type="SMART" id="SM00534">
    <property type="entry name" value="MUTSac"/>
    <property type="match status" value="1"/>
</dbReference>
<dbReference type="PANTHER" id="PTHR11361:SF20">
    <property type="entry name" value="MUTS PROTEIN HOMOLOG 5"/>
    <property type="match status" value="1"/>
</dbReference>
<evidence type="ECO:0000256" key="3">
    <source>
        <dbReference type="ARBA" id="ARBA00022840"/>
    </source>
</evidence>
<dbReference type="Pfam" id="PF00488">
    <property type="entry name" value="MutS_V"/>
    <property type="match status" value="1"/>
</dbReference>
<dbReference type="SMART" id="SM00533">
    <property type="entry name" value="MUTSd"/>
    <property type="match status" value="1"/>
</dbReference>
<name>A0A2V3IRD3_9FLOR</name>
<keyword evidence="4" id="KW-0238">DNA-binding</keyword>
<evidence type="ECO:0000256" key="2">
    <source>
        <dbReference type="ARBA" id="ARBA00022741"/>
    </source>
</evidence>
<dbReference type="InterPro" id="IPR036187">
    <property type="entry name" value="DNA_mismatch_repair_MutS_sf"/>
</dbReference>
<proteinExistence type="inferred from homology"/>
<evidence type="ECO:0000256" key="4">
    <source>
        <dbReference type="ARBA" id="ARBA00023125"/>
    </source>
</evidence>
<dbReference type="Proteomes" id="UP000247409">
    <property type="component" value="Unassembled WGS sequence"/>
</dbReference>
<comment type="caution">
    <text evidence="7">The sequence shown here is derived from an EMBL/GenBank/DDBJ whole genome shotgun (WGS) entry which is preliminary data.</text>
</comment>
<dbReference type="GO" id="GO:0005524">
    <property type="term" value="F:ATP binding"/>
    <property type="evidence" value="ECO:0007669"/>
    <property type="project" value="UniProtKB-KW"/>
</dbReference>
<organism evidence="7 8">
    <name type="scientific">Gracilariopsis chorda</name>
    <dbReference type="NCBI Taxonomy" id="448386"/>
    <lineage>
        <taxon>Eukaryota</taxon>
        <taxon>Rhodophyta</taxon>
        <taxon>Florideophyceae</taxon>
        <taxon>Rhodymeniophycidae</taxon>
        <taxon>Gracilariales</taxon>
        <taxon>Gracilariaceae</taxon>
        <taxon>Gracilariopsis</taxon>
    </lineage>
</organism>
<feature type="domain" description="DNA mismatch repair proteins mutS family" evidence="6">
    <location>
        <begin position="695"/>
        <end position="711"/>
    </location>
</feature>
<comment type="similarity">
    <text evidence="1">Belongs to the DNA mismatch repair MutS family.</text>
</comment>
<dbReference type="GO" id="GO:0051026">
    <property type="term" value="P:chiasma assembly"/>
    <property type="evidence" value="ECO:0007669"/>
    <property type="project" value="TreeGrafter"/>
</dbReference>
<dbReference type="GO" id="GO:0140664">
    <property type="term" value="F:ATP-dependent DNA damage sensor activity"/>
    <property type="evidence" value="ECO:0007669"/>
    <property type="project" value="InterPro"/>
</dbReference>
<dbReference type="GO" id="GO:0006298">
    <property type="term" value="P:mismatch repair"/>
    <property type="evidence" value="ECO:0007669"/>
    <property type="project" value="InterPro"/>
</dbReference>
<evidence type="ECO:0000313" key="8">
    <source>
        <dbReference type="Proteomes" id="UP000247409"/>
    </source>
</evidence>
<dbReference type="Gene3D" id="3.40.50.300">
    <property type="entry name" value="P-loop containing nucleotide triphosphate hydrolases"/>
    <property type="match status" value="1"/>
</dbReference>
<dbReference type="AlphaFoldDB" id="A0A2V3IRD3"/>
<dbReference type="InterPro" id="IPR000432">
    <property type="entry name" value="DNA_mismatch_repair_MutS_C"/>
</dbReference>
<evidence type="ECO:0000256" key="1">
    <source>
        <dbReference type="ARBA" id="ARBA00006271"/>
    </source>
</evidence>
<dbReference type="SUPFAM" id="SSF52540">
    <property type="entry name" value="P-loop containing nucleoside triphosphate hydrolases"/>
    <property type="match status" value="1"/>
</dbReference>
<dbReference type="InterPro" id="IPR045076">
    <property type="entry name" value="MutS"/>
</dbReference>
<dbReference type="Gene3D" id="1.10.1420.10">
    <property type="match status" value="1"/>
</dbReference>
<feature type="region of interest" description="Disordered" evidence="5">
    <location>
        <begin position="1"/>
        <end position="36"/>
    </location>
</feature>
<reference evidence="7 8" key="1">
    <citation type="journal article" date="2018" name="Mol. Biol. Evol.">
        <title>Analysis of the draft genome of the red seaweed Gracilariopsis chorda provides insights into genome size evolution in Rhodophyta.</title>
        <authorList>
            <person name="Lee J."/>
            <person name="Yang E.C."/>
            <person name="Graf L."/>
            <person name="Yang J.H."/>
            <person name="Qiu H."/>
            <person name="Zel Zion U."/>
            <person name="Chan C.X."/>
            <person name="Stephens T.G."/>
            <person name="Weber A.P.M."/>
            <person name="Boo G.H."/>
            <person name="Boo S.M."/>
            <person name="Kim K.M."/>
            <person name="Shin Y."/>
            <person name="Jung M."/>
            <person name="Lee S.J."/>
            <person name="Yim H.S."/>
            <person name="Lee J.H."/>
            <person name="Bhattacharya D."/>
            <person name="Yoon H.S."/>
        </authorList>
    </citation>
    <scope>NUCLEOTIDE SEQUENCE [LARGE SCALE GENOMIC DNA]</scope>
    <source>
        <strain evidence="7 8">SKKU-2015</strain>
        <tissue evidence="7">Whole body</tissue>
    </source>
</reference>
<keyword evidence="2" id="KW-0547">Nucleotide-binding</keyword>
<dbReference type="EMBL" id="NBIV01000083">
    <property type="protein sequence ID" value="PXF44676.1"/>
    <property type="molecule type" value="Genomic_DNA"/>
</dbReference>